<accession>A0A1Y5DX77</accession>
<name>A0A1Y5DX77_COLPS</name>
<gene>
    <name evidence="3" type="ORF">A9Q75_18335</name>
</gene>
<dbReference type="Proteomes" id="UP000243053">
    <property type="component" value="Unassembled WGS sequence"/>
</dbReference>
<evidence type="ECO:0000313" key="3">
    <source>
        <dbReference type="EMBL" id="OUR75101.1"/>
    </source>
</evidence>
<evidence type="ECO:0000256" key="2">
    <source>
        <dbReference type="ARBA" id="ARBA00022729"/>
    </source>
</evidence>
<dbReference type="GO" id="GO:0120010">
    <property type="term" value="P:intermembrane phospholipid transfer"/>
    <property type="evidence" value="ECO:0007669"/>
    <property type="project" value="TreeGrafter"/>
</dbReference>
<evidence type="ECO:0000313" key="4">
    <source>
        <dbReference type="Proteomes" id="UP000243053"/>
    </source>
</evidence>
<comment type="similarity">
    <text evidence="1">Belongs to the MlaA family.</text>
</comment>
<dbReference type="InterPro" id="IPR007428">
    <property type="entry name" value="MlaA"/>
</dbReference>
<keyword evidence="2" id="KW-0732">Signal</keyword>
<comment type="caution">
    <text evidence="3">The sequence shown here is derived from an EMBL/GenBank/DDBJ whole genome shotgun (WGS) entry which is preliminary data.</text>
</comment>
<protein>
    <submittedName>
        <fullName evidence="3">VacJ lipoprotein</fullName>
    </submittedName>
</protein>
<dbReference type="PANTHER" id="PTHR30035">
    <property type="entry name" value="LIPOPROTEIN VACJ-RELATED"/>
    <property type="match status" value="1"/>
</dbReference>
<reference evidence="4" key="1">
    <citation type="journal article" date="2017" name="Proc. Natl. Acad. Sci. U.S.A.">
        <title>Simulation of Deepwater Horizon oil plume reveals substrate specialization within a complex community of hydrocarbon degraders.</title>
        <authorList>
            <person name="Hu P."/>
            <person name="Dubinsky E.A."/>
            <person name="Probst A.J."/>
            <person name="Wang J."/>
            <person name="Sieber C.M.K."/>
            <person name="Tom L.M."/>
            <person name="Gardinali P."/>
            <person name="Banfield J.F."/>
            <person name="Atlas R.M."/>
            <person name="Andersen G.L."/>
        </authorList>
    </citation>
    <scope>NUCLEOTIDE SEQUENCE [LARGE SCALE GENOMIC DNA]</scope>
</reference>
<dbReference type="GO" id="GO:0016020">
    <property type="term" value="C:membrane"/>
    <property type="evidence" value="ECO:0007669"/>
    <property type="project" value="InterPro"/>
</dbReference>
<sequence length="266" mass="30120">MSSAITLYFRLLILVLILILSGCSTTPEQQTQEGMTESIDVSDPRDPFEVINRPFWTFTWDYVDKYIAKPASEVYTTYTPPFLRTGLYNMALNLNEPASIINNALQLKFTAAAKSTGRFVLNSTIGLFGFYDPASDFDWSGEQEEFGEVLGTYGVGDGPYLVVPGLGPSSVREEVGDYVDRLYWPLAIIDFWPNIARLGILALEKRSAVRDQEQLVVESEDPYEFIKNAYFQNMNYRLYDGNPPIIIDEAEEAEIDAFLDEFDDID</sequence>
<evidence type="ECO:0000256" key="1">
    <source>
        <dbReference type="ARBA" id="ARBA00010634"/>
    </source>
</evidence>
<dbReference type="EMBL" id="MAAF01000114">
    <property type="protein sequence ID" value="OUR75101.1"/>
    <property type="molecule type" value="Genomic_DNA"/>
</dbReference>
<dbReference type="AlphaFoldDB" id="A0A1Y5DX77"/>
<dbReference type="PANTHER" id="PTHR30035:SF3">
    <property type="entry name" value="INTERMEMBRANE PHOSPHOLIPID TRANSPORT SYSTEM LIPOPROTEIN MLAA"/>
    <property type="match status" value="1"/>
</dbReference>
<keyword evidence="3" id="KW-0449">Lipoprotein</keyword>
<proteinExistence type="inferred from homology"/>
<organism evidence="3 4">
    <name type="scientific">Colwellia psychrerythraea</name>
    <name type="common">Vibrio psychroerythus</name>
    <dbReference type="NCBI Taxonomy" id="28229"/>
    <lineage>
        <taxon>Bacteria</taxon>
        <taxon>Pseudomonadati</taxon>
        <taxon>Pseudomonadota</taxon>
        <taxon>Gammaproteobacteria</taxon>
        <taxon>Alteromonadales</taxon>
        <taxon>Colwelliaceae</taxon>
        <taxon>Colwellia</taxon>
    </lineage>
</organism>
<dbReference type="PRINTS" id="PR01805">
    <property type="entry name" value="VACJLIPOPROT"/>
</dbReference>
<dbReference type="Pfam" id="PF04333">
    <property type="entry name" value="MlaA"/>
    <property type="match status" value="1"/>
</dbReference>